<evidence type="ECO:0000313" key="19">
    <source>
        <dbReference type="Proteomes" id="UP000029590"/>
    </source>
</evidence>
<dbReference type="InterPro" id="IPR011527">
    <property type="entry name" value="ABC1_TM_dom"/>
</dbReference>
<dbReference type="Proteomes" id="UP000220629">
    <property type="component" value="Unassembled WGS sequence"/>
</dbReference>
<evidence type="ECO:0000313" key="20">
    <source>
        <dbReference type="Proteomes" id="UP000220629"/>
    </source>
</evidence>
<dbReference type="SMART" id="SM00382">
    <property type="entry name" value="AAA"/>
    <property type="match status" value="1"/>
</dbReference>
<keyword evidence="5 13" id="KW-0812">Transmembrane</keyword>
<protein>
    <submittedName>
        <fullName evidence="17">Lipid A export permease/ATP-binding protein MsbA</fullName>
    </submittedName>
</protein>
<evidence type="ECO:0000256" key="6">
    <source>
        <dbReference type="ARBA" id="ARBA00022741"/>
    </source>
</evidence>
<dbReference type="InterPro" id="IPR039421">
    <property type="entry name" value="Type_1_exporter"/>
</dbReference>
<feature type="coiled-coil region" evidence="12">
    <location>
        <begin position="193"/>
        <end position="220"/>
    </location>
</feature>
<evidence type="ECO:0000256" key="1">
    <source>
        <dbReference type="ARBA" id="ARBA00004651"/>
    </source>
</evidence>
<evidence type="ECO:0000256" key="11">
    <source>
        <dbReference type="ARBA" id="ARBA00023136"/>
    </source>
</evidence>
<sequence>METQNTLRKSIGTGANTSPQAVMRRLWPYIRPLILIIVLAIVAMGVVAATEAGIPAMLKPLLDHGFGAHSSERAKWFVPAAIIGLALVRGVAQYASNYLLNYVSNRILLKLRLEMFERMIHTSASFFQRETASTVINAVVFEVNQILSVLTGVMITLVRDSMTVIFLLGYLFYLNWQLTLIVAVILPGIGWLVSKINRRLRRLNREHQTLTNELSYIVEETVAGYKVVKTHNGERYEMDRFTAMSKRLRGYAMRMTISGGLAQPITQFLSSIALAIVITIAVVQSANDQTTVGGFVAFVTSMLLVISPLKHLIDVNQPLQRGMTAAELIFGLIDEPLEPKGGGRPLAQARGEIEYRAVSFDYGASERPTLDRISFKVAPGEMVALAGPSGGGKSTLVNLLPRFFDATDGAILVDGVPIVDYDVHALRSQLAMVSQDVVLFNDSIAANVAYGGTPNRERVQAALEAANLAEMVAAMPEGMDTLIGGNGMRLSGGQRQRLAIARAIYKDAPILILDEATSALDSESERHVQAALERLMEGRTTLVIAHRLSTIERADRILVLEAGRIAEEGSHDELLRRNGLYAHLHRIQFQQQAA</sequence>
<dbReference type="AlphaFoldDB" id="A0A095FHI4"/>
<dbReference type="GO" id="GO:0005886">
    <property type="term" value="C:plasma membrane"/>
    <property type="evidence" value="ECO:0007669"/>
    <property type="project" value="UniProtKB-SubCell"/>
</dbReference>
<keyword evidence="4" id="KW-0997">Cell inner membrane</keyword>
<dbReference type="PROSITE" id="PS00211">
    <property type="entry name" value="ABC_TRANSPORTER_1"/>
    <property type="match status" value="1"/>
</dbReference>
<dbReference type="Gene3D" id="3.40.50.300">
    <property type="entry name" value="P-loop containing nucleotide triphosphate hydrolases"/>
    <property type="match status" value="1"/>
</dbReference>
<dbReference type="SUPFAM" id="SSF52540">
    <property type="entry name" value="P-loop containing nucleoside triphosphate hydrolases"/>
    <property type="match status" value="1"/>
</dbReference>
<evidence type="ECO:0000313" key="16">
    <source>
        <dbReference type="EMBL" id="KGC17081.1"/>
    </source>
</evidence>
<reference evidence="17" key="3">
    <citation type="submission" date="2017-09" db="EMBL/GenBank/DDBJ databases">
        <title>FDA dAtabase for Regulatory Grade micrObial Sequences (FDA-ARGOS): Supporting development and validation of Infectious Disease Dx tests.</title>
        <authorList>
            <person name="Minogue T."/>
            <person name="Wolcott M."/>
            <person name="Wasieloski L."/>
            <person name="Aguilar W."/>
            <person name="Moore D."/>
            <person name="Tallon L.J."/>
            <person name="Sadzewicz L."/>
            <person name="Ott S."/>
            <person name="Zhao X."/>
            <person name="Nagaraj S."/>
            <person name="Vavikolanu K."/>
            <person name="Aluvathingal J."/>
            <person name="Nadendla S."/>
            <person name="Sichtig H."/>
        </authorList>
    </citation>
    <scope>NUCLEOTIDE SEQUENCE</scope>
    <source>
        <strain evidence="17">FDAARGOS_390</strain>
    </source>
</reference>
<feature type="transmembrane region" description="Helical" evidence="13">
    <location>
        <begin position="135"/>
        <end position="158"/>
    </location>
</feature>
<keyword evidence="8" id="KW-1278">Translocase</keyword>
<dbReference type="OrthoDB" id="8554730at2"/>
<dbReference type="InterPro" id="IPR027417">
    <property type="entry name" value="P-loop_NTPase"/>
</dbReference>
<dbReference type="RefSeq" id="WP_025096514.1">
    <property type="nucleotide sequence ID" value="NZ_CADEPT010000001.1"/>
</dbReference>
<reference evidence="18" key="4">
    <citation type="submission" date="2022-09" db="EMBL/GenBank/DDBJ databases">
        <title>Genomic of Burkholderia gladioli.</title>
        <authorList>
            <person name="Wu H."/>
        </authorList>
    </citation>
    <scope>NUCLEOTIDE SEQUENCE</scope>
    <source>
        <strain evidence="18">ZN-S4</strain>
    </source>
</reference>
<feature type="domain" description="ABC transmembrane type-1" evidence="15">
    <location>
        <begin position="38"/>
        <end position="321"/>
    </location>
</feature>
<dbReference type="GO" id="GO:0016887">
    <property type="term" value="F:ATP hydrolysis activity"/>
    <property type="evidence" value="ECO:0007669"/>
    <property type="project" value="InterPro"/>
</dbReference>
<dbReference type="InterPro" id="IPR003439">
    <property type="entry name" value="ABC_transporter-like_ATP-bd"/>
</dbReference>
<dbReference type="PROSITE" id="PS50893">
    <property type="entry name" value="ABC_TRANSPORTER_2"/>
    <property type="match status" value="1"/>
</dbReference>
<organism evidence="17 20">
    <name type="scientific">Burkholderia gladioli</name>
    <name type="common">Pseudomonas marginata</name>
    <name type="synonym">Phytomonas marginata</name>
    <dbReference type="NCBI Taxonomy" id="28095"/>
    <lineage>
        <taxon>Bacteria</taxon>
        <taxon>Pseudomonadati</taxon>
        <taxon>Pseudomonadota</taxon>
        <taxon>Betaproteobacteria</taxon>
        <taxon>Burkholderiales</taxon>
        <taxon>Burkholderiaceae</taxon>
        <taxon>Burkholderia</taxon>
    </lineage>
</organism>
<name>A0A095FHI4_BURGA</name>
<evidence type="ECO:0000256" key="12">
    <source>
        <dbReference type="SAM" id="Coils"/>
    </source>
</evidence>
<evidence type="ECO:0000313" key="18">
    <source>
        <dbReference type="EMBL" id="UWX69400.1"/>
    </source>
</evidence>
<evidence type="ECO:0000256" key="13">
    <source>
        <dbReference type="SAM" id="Phobius"/>
    </source>
</evidence>
<dbReference type="Proteomes" id="UP000029590">
    <property type="component" value="Unassembled WGS sequence"/>
</dbReference>
<evidence type="ECO:0000256" key="7">
    <source>
        <dbReference type="ARBA" id="ARBA00022840"/>
    </source>
</evidence>
<dbReference type="KEGG" id="bgo:BM43_511"/>
<dbReference type="Proteomes" id="UP001059745">
    <property type="component" value="Chromosome 1"/>
</dbReference>
<evidence type="ECO:0000259" key="15">
    <source>
        <dbReference type="PROSITE" id="PS50929"/>
    </source>
</evidence>
<dbReference type="SUPFAM" id="SSF90123">
    <property type="entry name" value="ABC transporter transmembrane region"/>
    <property type="match status" value="1"/>
</dbReference>
<feature type="domain" description="ABC transporter" evidence="14">
    <location>
        <begin position="353"/>
        <end position="587"/>
    </location>
</feature>
<feature type="transmembrane region" description="Helical" evidence="13">
    <location>
        <begin position="33"/>
        <end position="56"/>
    </location>
</feature>
<dbReference type="FunFam" id="3.40.50.300:FF:000221">
    <property type="entry name" value="Multidrug ABC transporter ATP-binding protein"/>
    <property type="match status" value="1"/>
</dbReference>
<dbReference type="PROSITE" id="PS50929">
    <property type="entry name" value="ABC_TM1F"/>
    <property type="match status" value="1"/>
</dbReference>
<keyword evidence="3" id="KW-1003">Cell membrane</keyword>
<keyword evidence="11 13" id="KW-0472">Membrane</keyword>
<evidence type="ECO:0000313" key="17">
    <source>
        <dbReference type="EMBL" id="PEH40175.1"/>
    </source>
</evidence>
<dbReference type="PANTHER" id="PTHR43394:SF1">
    <property type="entry name" value="ATP-BINDING CASSETTE SUB-FAMILY B MEMBER 10, MITOCHONDRIAL"/>
    <property type="match status" value="1"/>
</dbReference>
<dbReference type="GeneID" id="66458724"/>
<feature type="transmembrane region" description="Helical" evidence="13">
    <location>
        <begin position="265"/>
        <end position="286"/>
    </location>
</feature>
<evidence type="ECO:0000259" key="14">
    <source>
        <dbReference type="PROSITE" id="PS50893"/>
    </source>
</evidence>
<dbReference type="InterPro" id="IPR003593">
    <property type="entry name" value="AAA+_ATPase"/>
</dbReference>
<keyword evidence="7 17" id="KW-0067">ATP-binding</keyword>
<evidence type="ECO:0000256" key="4">
    <source>
        <dbReference type="ARBA" id="ARBA00022519"/>
    </source>
</evidence>
<proteinExistence type="predicted"/>
<evidence type="ECO:0000256" key="5">
    <source>
        <dbReference type="ARBA" id="ARBA00022692"/>
    </source>
</evidence>
<dbReference type="EMBL" id="CP104214">
    <property type="protein sequence ID" value="UWX69400.1"/>
    <property type="molecule type" value="Genomic_DNA"/>
</dbReference>
<reference evidence="16 19" key="1">
    <citation type="submission" date="2014-04" db="EMBL/GenBank/DDBJ databases">
        <authorList>
            <person name="Bishop-Lilly K.A."/>
            <person name="Broomall S.M."/>
            <person name="Chain P.S."/>
            <person name="Chertkov O."/>
            <person name="Coyne S.R."/>
            <person name="Daligault H.E."/>
            <person name="Davenport K.W."/>
            <person name="Erkkila T."/>
            <person name="Frey K.G."/>
            <person name="Gibbons H.S."/>
            <person name="Gu W."/>
            <person name="Jaissle J."/>
            <person name="Johnson S.L."/>
            <person name="Koroleva G.I."/>
            <person name="Ladner J.T."/>
            <person name="Lo C.-C."/>
            <person name="Minogue T.D."/>
            <person name="Munk C."/>
            <person name="Palacios G.F."/>
            <person name="Redden C.L."/>
            <person name="Rosenzweig C.N."/>
            <person name="Scholz M.B."/>
            <person name="Teshima H."/>
            <person name="Xu Y."/>
        </authorList>
    </citation>
    <scope>NUCLEOTIDE SEQUENCE [LARGE SCALE GENOMIC DNA]</scope>
    <source>
        <strain evidence="16">Gladioli</strain>
        <strain evidence="19">gladioli</strain>
    </source>
</reference>
<dbReference type="Pfam" id="PF00664">
    <property type="entry name" value="ABC_membrane"/>
    <property type="match status" value="1"/>
</dbReference>
<feature type="transmembrane region" description="Helical" evidence="13">
    <location>
        <begin position="170"/>
        <end position="193"/>
    </location>
</feature>
<dbReference type="Gene3D" id="1.20.1560.10">
    <property type="entry name" value="ABC transporter type 1, transmembrane domain"/>
    <property type="match status" value="1"/>
</dbReference>
<evidence type="ECO:0000256" key="9">
    <source>
        <dbReference type="ARBA" id="ARBA00022989"/>
    </source>
</evidence>
<accession>A0A0D5DN82</accession>
<dbReference type="NCBIfam" id="TIGR02203">
    <property type="entry name" value="MsbA_lipidA"/>
    <property type="match status" value="1"/>
</dbReference>
<dbReference type="CDD" id="cd18552">
    <property type="entry name" value="ABC_6TM_MsbA_like"/>
    <property type="match status" value="1"/>
</dbReference>
<keyword evidence="9 13" id="KW-1133">Transmembrane helix</keyword>
<keyword evidence="2" id="KW-0813">Transport</keyword>
<evidence type="ECO:0000256" key="2">
    <source>
        <dbReference type="ARBA" id="ARBA00022448"/>
    </source>
</evidence>
<dbReference type="InterPro" id="IPR017871">
    <property type="entry name" value="ABC_transporter-like_CS"/>
</dbReference>
<dbReference type="GO" id="GO:0015421">
    <property type="term" value="F:ABC-type oligopeptide transporter activity"/>
    <property type="evidence" value="ECO:0007669"/>
    <property type="project" value="TreeGrafter"/>
</dbReference>
<comment type="subcellular location">
    <subcellularLocation>
        <location evidence="1">Cell membrane</location>
        <topology evidence="1">Multi-pass membrane protein</topology>
    </subcellularLocation>
</comment>
<evidence type="ECO:0000256" key="3">
    <source>
        <dbReference type="ARBA" id="ARBA00022475"/>
    </source>
</evidence>
<keyword evidence="6" id="KW-0547">Nucleotide-binding</keyword>
<dbReference type="InterPro" id="IPR011917">
    <property type="entry name" value="ABC_transpr_lipidA"/>
</dbReference>
<keyword evidence="12" id="KW-0175">Coiled coil</keyword>
<dbReference type="InterPro" id="IPR036640">
    <property type="entry name" value="ABC1_TM_sf"/>
</dbReference>
<dbReference type="PANTHER" id="PTHR43394">
    <property type="entry name" value="ATP-DEPENDENT PERMEASE MDL1, MITOCHONDRIAL"/>
    <property type="match status" value="1"/>
</dbReference>
<feature type="transmembrane region" description="Helical" evidence="13">
    <location>
        <begin position="76"/>
        <end position="100"/>
    </location>
</feature>
<evidence type="ECO:0000256" key="8">
    <source>
        <dbReference type="ARBA" id="ARBA00022967"/>
    </source>
</evidence>
<accession>A0A095FHI4</accession>
<reference evidence="20" key="2">
    <citation type="submission" date="2017-09" db="EMBL/GenBank/DDBJ databases">
        <title>FDA dAtabase for Regulatory Grade micrObial Sequences (FDA-ARGOS): Supporting development and validation of Infectious Disease Dx tests.</title>
        <authorList>
            <person name="Minogue T."/>
            <person name="Wolcott M."/>
            <person name="Wasieloski L."/>
            <person name="Aguilar W."/>
            <person name="Moore D."/>
            <person name="Tallon L."/>
            <person name="Sadzewicz L."/>
            <person name="Ott S."/>
            <person name="Zhao X."/>
            <person name="Nagaraj S."/>
            <person name="Vavikolanu K."/>
            <person name="Aluvathingal J."/>
            <person name="Nadendla S."/>
            <person name="Sichtig H."/>
        </authorList>
    </citation>
    <scope>NUCLEOTIDE SEQUENCE [LARGE SCALE GENOMIC DNA]</scope>
    <source>
        <strain evidence="20">FDAARGOS_390</strain>
    </source>
</reference>
<dbReference type="GO" id="GO:0005524">
    <property type="term" value="F:ATP binding"/>
    <property type="evidence" value="ECO:0007669"/>
    <property type="project" value="UniProtKB-KW"/>
</dbReference>
<keyword evidence="10" id="KW-0445">Lipid transport</keyword>
<dbReference type="EMBL" id="PDDY01000004">
    <property type="protein sequence ID" value="PEH40175.1"/>
    <property type="molecule type" value="Genomic_DNA"/>
</dbReference>
<evidence type="ECO:0000256" key="10">
    <source>
        <dbReference type="ARBA" id="ARBA00023055"/>
    </source>
</evidence>
<feature type="transmembrane region" description="Helical" evidence="13">
    <location>
        <begin position="292"/>
        <end position="313"/>
    </location>
</feature>
<dbReference type="EMBL" id="JPGG01000015">
    <property type="protein sequence ID" value="KGC17081.1"/>
    <property type="molecule type" value="Genomic_DNA"/>
</dbReference>
<dbReference type="GO" id="GO:0034040">
    <property type="term" value="F:ATPase-coupled lipid transmembrane transporter activity"/>
    <property type="evidence" value="ECO:0007669"/>
    <property type="project" value="InterPro"/>
</dbReference>
<gene>
    <name evidence="17" type="primary">msbA</name>
    <name evidence="17" type="ORF">CRM94_22800</name>
    <name evidence="16" type="ORF">DM48_5133</name>
    <name evidence="18" type="ORF">NYZ96_14470</name>
</gene>
<dbReference type="Pfam" id="PF00005">
    <property type="entry name" value="ABC_tran"/>
    <property type="match status" value="1"/>
</dbReference>